<sequence length="202" mass="22214">MNLWTTPVPRRIMEQQPRGGVQPHTEGCGMARRRVLVPALAAGLVLLMGSTALAQPAVRLPQAQDSKFIEDRVEVSVRREDGGLSTQATKYTKTVTITRSFKSLAGLTVAKHYSRTTWTYGGGTLYSSPRGIDVDWWTAPLNNYKTHSAKWDWYTTGKGGTGRSNTQVQFVFGVPTPWGPVGSSYSSRIYTTVNGNGGYSYF</sequence>
<dbReference type="KEGG" id="sth:STH1961"/>
<name>Q67MZ7_SYMTH</name>
<dbReference type="EMBL" id="AP006840">
    <property type="protein sequence ID" value="BAD40946.1"/>
    <property type="molecule type" value="Genomic_DNA"/>
</dbReference>
<dbReference type="Proteomes" id="UP000000417">
    <property type="component" value="Chromosome"/>
</dbReference>
<evidence type="ECO:0000313" key="1">
    <source>
        <dbReference type="EMBL" id="BAD40946.1"/>
    </source>
</evidence>
<accession>Q67MZ7</accession>
<protein>
    <submittedName>
        <fullName evidence="1">Uncharacterized protein</fullName>
    </submittedName>
</protein>
<proteinExistence type="predicted"/>
<dbReference type="AlphaFoldDB" id="Q67MZ7"/>
<evidence type="ECO:0000313" key="2">
    <source>
        <dbReference type="Proteomes" id="UP000000417"/>
    </source>
</evidence>
<gene>
    <name evidence="1" type="ordered locus">STH1961</name>
</gene>
<dbReference type="HOGENOM" id="CLU_1354027_0_0_9"/>
<dbReference type="STRING" id="292459.STH1961"/>
<organism evidence="1 2">
    <name type="scientific">Symbiobacterium thermophilum (strain DSM 24528 / JCM 14929 / IAM 14863 / T)</name>
    <dbReference type="NCBI Taxonomy" id="292459"/>
    <lineage>
        <taxon>Bacteria</taxon>
        <taxon>Bacillati</taxon>
        <taxon>Bacillota</taxon>
        <taxon>Clostridia</taxon>
        <taxon>Eubacteriales</taxon>
        <taxon>Symbiobacteriaceae</taxon>
        <taxon>Symbiobacterium</taxon>
    </lineage>
</organism>
<keyword evidence="2" id="KW-1185">Reference proteome</keyword>
<reference evidence="1 2" key="1">
    <citation type="journal article" date="2004" name="Nucleic Acids Res.">
        <title>Genome sequence of Symbiobacterium thermophilum, an uncultivable bacterium that depends on microbial commensalism.</title>
        <authorList>
            <person name="Ueda K."/>
            <person name="Yamashita A."/>
            <person name="Ishikawa J."/>
            <person name="Shimada M."/>
            <person name="Watsuji T."/>
            <person name="Morimura K."/>
            <person name="Ikeda H."/>
            <person name="Hattori M."/>
            <person name="Beppu T."/>
        </authorList>
    </citation>
    <scope>NUCLEOTIDE SEQUENCE [LARGE SCALE GENOMIC DNA]</scope>
    <source>
        <strain evidence="2">T / IAM 14863</strain>
    </source>
</reference>
<dbReference type="eggNOG" id="ENOG50341KI">
    <property type="taxonomic scope" value="Bacteria"/>
</dbReference>